<dbReference type="CDD" id="cd12183">
    <property type="entry name" value="LDH_like_2"/>
    <property type="match status" value="1"/>
</dbReference>
<dbReference type="InterPro" id="IPR058205">
    <property type="entry name" value="D-LDH-like"/>
</dbReference>
<sequence length="340" mass="37525">MVYKNENKMKTTIFSTHQFEEPYIIKANNSSIHQLKLLENRLTEDTAILATGSKAVSLFTSDDASVKVIEKLSVLGVKYIALRTAGYNNVAIEKATELGIKISRVPAYSPFAIAEHTMALILALNRKLIKAHNRVRDQNFSLNGLTGFDLNGKTVGVIGTGKIGAVIIKILHGFGCNILAQDVVADKYLVDNYNVQYVDCETLCKQSDIISLHVPLLPSTKHLINAKHINLMKNGVMLINTSRGALVDTKAVIKGLKSGKIGYFGMDVYEEEEGLFFVDHSEDILQDDVIARLMTFNNVLITSHQAFLTETALTNIAETTIYNLDCFEKETLSGNEVIIA</sequence>
<name>H7FWH0_FLAFP</name>
<evidence type="ECO:0000256" key="3">
    <source>
        <dbReference type="ARBA" id="ARBA00023027"/>
    </source>
</evidence>
<keyword evidence="8" id="KW-1185">Reference proteome</keyword>
<dbReference type="EC" id="1.1.1.28" evidence="7"/>
<dbReference type="SUPFAM" id="SSF51735">
    <property type="entry name" value="NAD(P)-binding Rossmann-fold domains"/>
    <property type="match status" value="1"/>
</dbReference>
<dbReference type="Pfam" id="PF02826">
    <property type="entry name" value="2-Hacid_dh_C"/>
    <property type="match status" value="1"/>
</dbReference>
<feature type="domain" description="D-isomer specific 2-hydroxyacid dehydrogenase NAD-binding" evidence="6">
    <location>
        <begin position="118"/>
        <end position="306"/>
    </location>
</feature>
<dbReference type="PROSITE" id="PS00671">
    <property type="entry name" value="D_2_HYDROXYACID_DH_3"/>
    <property type="match status" value="1"/>
</dbReference>
<dbReference type="eggNOG" id="COG1052">
    <property type="taxonomic scope" value="Bacteria"/>
</dbReference>
<protein>
    <submittedName>
        <fullName evidence="7">D-lactate dehydrogenase</fullName>
        <ecNumber evidence="7">1.1.1.28</ecNumber>
    </submittedName>
</protein>
<dbReference type="PANTHER" id="PTHR43026">
    <property type="entry name" value="2-HYDROXYACID DEHYDROGENASE HOMOLOG 1-RELATED"/>
    <property type="match status" value="1"/>
</dbReference>
<dbReference type="GO" id="GO:0051287">
    <property type="term" value="F:NAD binding"/>
    <property type="evidence" value="ECO:0007669"/>
    <property type="project" value="InterPro"/>
</dbReference>
<dbReference type="InterPro" id="IPR006140">
    <property type="entry name" value="D-isomer_DH_NAD-bd"/>
</dbReference>
<proteinExistence type="inferred from homology"/>
<dbReference type="InterPro" id="IPR029753">
    <property type="entry name" value="D-isomer_DH_CS"/>
</dbReference>
<accession>H7FWH0</accession>
<evidence type="ECO:0000256" key="4">
    <source>
        <dbReference type="RuleBase" id="RU003719"/>
    </source>
</evidence>
<evidence type="ECO:0000259" key="6">
    <source>
        <dbReference type="Pfam" id="PF02826"/>
    </source>
</evidence>
<evidence type="ECO:0000256" key="2">
    <source>
        <dbReference type="ARBA" id="ARBA00023002"/>
    </source>
</evidence>
<keyword evidence="3" id="KW-0520">NAD</keyword>
<keyword evidence="2 4" id="KW-0560">Oxidoreductase</keyword>
<evidence type="ECO:0000313" key="8">
    <source>
        <dbReference type="Proteomes" id="UP000005566"/>
    </source>
</evidence>
<evidence type="ECO:0000259" key="5">
    <source>
        <dbReference type="Pfam" id="PF00389"/>
    </source>
</evidence>
<evidence type="ECO:0000313" key="7">
    <source>
        <dbReference type="EMBL" id="EIA07142.1"/>
    </source>
</evidence>
<dbReference type="PATRIC" id="fig|1086011.3.peg.3446"/>
<dbReference type="PANTHER" id="PTHR43026:SF1">
    <property type="entry name" value="2-HYDROXYACID DEHYDROGENASE HOMOLOG 1-RELATED"/>
    <property type="match status" value="1"/>
</dbReference>
<organism evidence="7 8">
    <name type="scientific">Flavobacterium frigoris (strain PS1)</name>
    <dbReference type="NCBI Taxonomy" id="1086011"/>
    <lineage>
        <taxon>Bacteria</taxon>
        <taxon>Pseudomonadati</taxon>
        <taxon>Bacteroidota</taxon>
        <taxon>Flavobacteriia</taxon>
        <taxon>Flavobacteriales</taxon>
        <taxon>Flavobacteriaceae</taxon>
        <taxon>Flavobacterium</taxon>
    </lineage>
</organism>
<dbReference type="EMBL" id="AHKF01000034">
    <property type="protein sequence ID" value="EIA07142.1"/>
    <property type="molecule type" value="Genomic_DNA"/>
</dbReference>
<evidence type="ECO:0000256" key="1">
    <source>
        <dbReference type="ARBA" id="ARBA00005854"/>
    </source>
</evidence>
<dbReference type="SUPFAM" id="SSF52283">
    <property type="entry name" value="Formate/glycerate dehydrogenase catalytic domain-like"/>
    <property type="match status" value="1"/>
</dbReference>
<reference evidence="7 8" key="1">
    <citation type="journal article" date="2014" name="Acta Crystallogr. D">
        <title>Structure-based characterization and antifreeze properties of a hyperactive ice-binding protein from the Antarctic bacterium Flavobacterium frigoris PS1.</title>
        <authorList>
            <person name="Do H."/>
            <person name="Kim S.J."/>
            <person name="Kim H.J."/>
            <person name="Lee J.H."/>
        </authorList>
    </citation>
    <scope>NUCLEOTIDE SEQUENCE [LARGE SCALE GENOMIC DNA]</scope>
    <source>
        <strain evidence="7 8">PS1</strain>
    </source>
</reference>
<comment type="similarity">
    <text evidence="1 4">Belongs to the D-isomer specific 2-hydroxyacid dehydrogenase family.</text>
</comment>
<dbReference type="PROSITE" id="PS00670">
    <property type="entry name" value="D_2_HYDROXYACID_DH_2"/>
    <property type="match status" value="1"/>
</dbReference>
<dbReference type="AlphaFoldDB" id="H7FWH0"/>
<dbReference type="STRING" id="1086011.HJ01_03517"/>
<gene>
    <name evidence="7" type="ORF">HJ01_03517</name>
</gene>
<dbReference type="InterPro" id="IPR036291">
    <property type="entry name" value="NAD(P)-bd_dom_sf"/>
</dbReference>
<dbReference type="Proteomes" id="UP000005566">
    <property type="component" value="Unassembled WGS sequence"/>
</dbReference>
<dbReference type="InterPro" id="IPR006139">
    <property type="entry name" value="D-isomer_2_OHA_DH_cat_dom"/>
</dbReference>
<dbReference type="GO" id="GO:0008720">
    <property type="term" value="F:D-lactate dehydrogenase (NAD+) activity"/>
    <property type="evidence" value="ECO:0007669"/>
    <property type="project" value="UniProtKB-EC"/>
</dbReference>
<comment type="caution">
    <text evidence="7">The sequence shown here is derived from an EMBL/GenBank/DDBJ whole genome shotgun (WGS) entry which is preliminary data.</text>
</comment>
<dbReference type="Gene3D" id="3.40.50.720">
    <property type="entry name" value="NAD(P)-binding Rossmann-like Domain"/>
    <property type="match status" value="2"/>
</dbReference>
<feature type="domain" description="D-isomer specific 2-hydroxyacid dehydrogenase catalytic" evidence="5">
    <location>
        <begin position="25"/>
        <end position="336"/>
    </location>
</feature>
<dbReference type="Pfam" id="PF00389">
    <property type="entry name" value="2-Hacid_dh"/>
    <property type="match status" value="1"/>
</dbReference>